<evidence type="ECO:0000313" key="12">
    <source>
        <dbReference type="Proteomes" id="UP000009223"/>
    </source>
</evidence>
<dbReference type="InterPro" id="IPR052364">
    <property type="entry name" value="Rubrerythrin"/>
</dbReference>
<dbReference type="CDD" id="cd00729">
    <property type="entry name" value="rubredoxin_SM"/>
    <property type="match status" value="1"/>
</dbReference>
<feature type="domain" description="Ferritin-like diiron" evidence="10">
    <location>
        <begin position="3"/>
        <end position="146"/>
    </location>
</feature>
<evidence type="ECO:0000259" key="10">
    <source>
        <dbReference type="PROSITE" id="PS50905"/>
    </source>
</evidence>
<dbReference type="InterPro" id="IPR009078">
    <property type="entry name" value="Ferritin-like_SF"/>
</dbReference>
<dbReference type="InterPro" id="IPR012347">
    <property type="entry name" value="Ferritin-like"/>
</dbReference>
<protein>
    <recommendedName>
        <fullName evidence="8">Rubrerythrin</fullName>
    </recommendedName>
</protein>
<dbReference type="KEGG" id="tpi:TREPR_1542"/>
<evidence type="ECO:0000256" key="2">
    <source>
        <dbReference type="ARBA" id="ARBA00022448"/>
    </source>
</evidence>
<gene>
    <name evidence="11" type="ordered locus">TREPR_1542</name>
</gene>
<dbReference type="PROSITE" id="PS50905">
    <property type="entry name" value="FERRITIN_LIKE"/>
    <property type="match status" value="1"/>
</dbReference>
<evidence type="ECO:0000256" key="5">
    <source>
        <dbReference type="ARBA" id="ARBA00023004"/>
    </source>
</evidence>
<dbReference type="SUPFAM" id="SSF47240">
    <property type="entry name" value="Ferritin-like"/>
    <property type="match status" value="1"/>
</dbReference>
<dbReference type="PANTHER" id="PTHR43865:SF1">
    <property type="entry name" value="RUBRERYTHRIN-RELATED"/>
    <property type="match status" value="1"/>
</dbReference>
<proteinExistence type="predicted"/>
<evidence type="ECO:0000259" key="9">
    <source>
        <dbReference type="PROSITE" id="PS50903"/>
    </source>
</evidence>
<evidence type="ECO:0000256" key="7">
    <source>
        <dbReference type="ARBA" id="ARBA00063441"/>
    </source>
</evidence>
<evidence type="ECO:0000256" key="3">
    <source>
        <dbReference type="ARBA" id="ARBA00022723"/>
    </source>
</evidence>
<dbReference type="FunFam" id="2.20.28.10:FF:000018">
    <property type="entry name" value="Rubrerythrin"/>
    <property type="match status" value="1"/>
</dbReference>
<keyword evidence="2" id="KW-0813">Transport</keyword>
<dbReference type="InterPro" id="IPR048574">
    <property type="entry name" value="RUBY_RBDX"/>
</dbReference>
<comment type="function">
    <text evidence="6">May provide oxidative stress protection via catalytic reduction of intracellular hydrogen peroxide.</text>
</comment>
<feature type="domain" description="Rubredoxin-like" evidence="9">
    <location>
        <begin position="153"/>
        <end position="187"/>
    </location>
</feature>
<accession>F5YPF8</accession>
<keyword evidence="12" id="KW-1185">Reference proteome</keyword>
<organism evidence="11 12">
    <name type="scientific">Treponema primitia (strain ATCC BAA-887 / DSM 12427 / ZAS-2)</name>
    <dbReference type="NCBI Taxonomy" id="545694"/>
    <lineage>
        <taxon>Bacteria</taxon>
        <taxon>Pseudomonadati</taxon>
        <taxon>Spirochaetota</taxon>
        <taxon>Spirochaetia</taxon>
        <taxon>Spirochaetales</taxon>
        <taxon>Treponemataceae</taxon>
        <taxon>Treponema</taxon>
    </lineage>
</organism>
<dbReference type="eggNOG" id="COG1592">
    <property type="taxonomic scope" value="Bacteria"/>
</dbReference>
<dbReference type="NCBIfam" id="NF045767">
    <property type="entry name" value="RuberyRbr"/>
    <property type="match status" value="1"/>
</dbReference>
<dbReference type="RefSeq" id="WP_015708567.1">
    <property type="nucleotide sequence ID" value="NC_015578.1"/>
</dbReference>
<dbReference type="Gene3D" id="1.20.1260.10">
    <property type="match status" value="1"/>
</dbReference>
<evidence type="ECO:0000313" key="11">
    <source>
        <dbReference type="EMBL" id="AEF83762.1"/>
    </source>
</evidence>
<dbReference type="GO" id="GO:0016491">
    <property type="term" value="F:oxidoreductase activity"/>
    <property type="evidence" value="ECO:0007669"/>
    <property type="project" value="InterPro"/>
</dbReference>
<dbReference type="InterPro" id="IPR024934">
    <property type="entry name" value="Rubredoxin-like_dom"/>
</dbReference>
<reference evidence="11 12" key="2">
    <citation type="journal article" date="2011" name="ISME J.">
        <title>RNA-seq reveals cooperative metabolic interactions between two termite-gut spirochete species in co-culture.</title>
        <authorList>
            <person name="Rosenthal A.Z."/>
            <person name="Matson E.G."/>
            <person name="Eldar A."/>
            <person name="Leadbetter J.R."/>
        </authorList>
    </citation>
    <scope>NUCLEOTIDE SEQUENCE [LARGE SCALE GENOMIC DNA]</scope>
    <source>
        <strain evidence="12">ATCC BAA-887 / DSM 12427 / ZAS-2</strain>
    </source>
</reference>
<dbReference type="HOGENOM" id="CLU_095256_0_0_12"/>
<comment type="subunit">
    <text evidence="7">Homodimer. Possesses two rubredoxin-like centers and two non-sulfur oxo-bridged di-iron centers per dimer.</text>
</comment>
<dbReference type="Gene3D" id="2.20.28.10">
    <property type="match status" value="1"/>
</dbReference>
<keyword evidence="3" id="KW-0479">Metal-binding</keyword>
<dbReference type="Proteomes" id="UP000009223">
    <property type="component" value="Chromosome"/>
</dbReference>
<dbReference type="EMBL" id="CP001843">
    <property type="protein sequence ID" value="AEF83762.1"/>
    <property type="molecule type" value="Genomic_DNA"/>
</dbReference>
<dbReference type="STRING" id="545694.TREPR_1542"/>
<keyword evidence="4" id="KW-0249">Electron transport</keyword>
<dbReference type="OrthoDB" id="9799749at2"/>
<keyword evidence="5" id="KW-0408">Iron</keyword>
<dbReference type="PANTHER" id="PTHR43865">
    <property type="entry name" value="RUBRERYTHRIN-RELATED"/>
    <property type="match status" value="1"/>
</dbReference>
<evidence type="ECO:0000256" key="8">
    <source>
        <dbReference type="ARBA" id="ARBA00069213"/>
    </source>
</evidence>
<sequence>MPNLKGTKTEKNLLIAFAGESQARNRYTFYASAAKKDGLVQISNIFTETAAQEKEHAERLFKFLEGGDLTIQASFPAGVIGKTSQNLADAAAGEDHEWKEMYPDFAKIAQEEGFSAIAVIFTNIAVAEKQHAKRFHELKANLDAGKVFKKDKSVIWRCLNCGYIFEGTEAPKACPACAHPQDYFEVLGENW</sequence>
<evidence type="ECO:0000256" key="4">
    <source>
        <dbReference type="ARBA" id="ARBA00022982"/>
    </source>
</evidence>
<name>F5YPF8_TREPZ</name>
<dbReference type="AlphaFoldDB" id="F5YPF8"/>
<dbReference type="CDD" id="cd01041">
    <property type="entry name" value="Rubrerythrin"/>
    <property type="match status" value="1"/>
</dbReference>
<dbReference type="Pfam" id="PF21349">
    <property type="entry name" value="RUBY_RBDX"/>
    <property type="match status" value="1"/>
</dbReference>
<dbReference type="GO" id="GO:0005506">
    <property type="term" value="F:iron ion binding"/>
    <property type="evidence" value="ECO:0007669"/>
    <property type="project" value="InterPro"/>
</dbReference>
<dbReference type="SUPFAM" id="SSF57802">
    <property type="entry name" value="Rubredoxin-like"/>
    <property type="match status" value="1"/>
</dbReference>
<dbReference type="InterPro" id="IPR009040">
    <property type="entry name" value="Ferritin-like_diiron"/>
</dbReference>
<dbReference type="Pfam" id="PF02915">
    <property type="entry name" value="Rubrerythrin"/>
    <property type="match status" value="1"/>
</dbReference>
<dbReference type="InterPro" id="IPR003251">
    <property type="entry name" value="Rr_diiron-bd_dom"/>
</dbReference>
<dbReference type="PROSITE" id="PS50903">
    <property type="entry name" value="RUBREDOXIN_LIKE"/>
    <property type="match status" value="1"/>
</dbReference>
<comment type="cofactor">
    <cofactor evidence="1">
        <name>Fe(3+)</name>
        <dbReference type="ChEBI" id="CHEBI:29034"/>
    </cofactor>
</comment>
<evidence type="ECO:0000256" key="6">
    <source>
        <dbReference type="ARBA" id="ARBA00055868"/>
    </source>
</evidence>
<reference evidence="12" key="1">
    <citation type="submission" date="2009-12" db="EMBL/GenBank/DDBJ databases">
        <title>Complete sequence of Treponema primitia strain ZAS-2.</title>
        <authorList>
            <person name="Tetu S.G."/>
            <person name="Matson E."/>
            <person name="Ren Q."/>
            <person name="Seshadri R."/>
            <person name="Elbourne L."/>
            <person name="Hassan K.A."/>
            <person name="Durkin A."/>
            <person name="Radune D."/>
            <person name="Mohamoud Y."/>
            <person name="Shay R."/>
            <person name="Jin S."/>
            <person name="Zhang X."/>
            <person name="Lucey K."/>
            <person name="Ballor N.R."/>
            <person name="Ottesen E."/>
            <person name="Rosenthal R."/>
            <person name="Allen A."/>
            <person name="Leadbetter J.R."/>
            <person name="Paulsen I.T."/>
        </authorList>
    </citation>
    <scope>NUCLEOTIDE SEQUENCE [LARGE SCALE GENOMIC DNA]</scope>
    <source>
        <strain evidence="12">ATCC BAA-887 / DSM 12427 / ZAS-2</strain>
    </source>
</reference>
<evidence type="ECO:0000256" key="1">
    <source>
        <dbReference type="ARBA" id="ARBA00001965"/>
    </source>
</evidence>